<dbReference type="InterPro" id="IPR038717">
    <property type="entry name" value="Tc1-like_DDE_dom"/>
</dbReference>
<dbReference type="Gene3D" id="3.30.420.10">
    <property type="entry name" value="Ribonuclease H-like superfamily/Ribonuclease H"/>
    <property type="match status" value="1"/>
</dbReference>
<gene>
    <name evidence="3" type="ORF">L2764_19725</name>
</gene>
<name>A0ABT0LG23_9GAMM</name>
<protein>
    <submittedName>
        <fullName evidence="3">IS630 family transposase</fullName>
    </submittedName>
</protein>
<feature type="domain" description="Tc1-like transposase DDE" evidence="2">
    <location>
        <begin position="11"/>
        <end position="142"/>
    </location>
</feature>
<accession>A0ABT0LG23</accession>
<reference evidence="3 4" key="1">
    <citation type="submission" date="2022-01" db="EMBL/GenBank/DDBJ databases">
        <title>Whole genome-based taxonomy of the Shewanellaceae.</title>
        <authorList>
            <person name="Martin-Rodriguez A.J."/>
        </authorList>
    </citation>
    <scope>NUCLEOTIDE SEQUENCE [LARGE SCALE GENOMIC DNA]</scope>
    <source>
        <strain evidence="3 4">DSM 17177</strain>
    </source>
</reference>
<dbReference type="EMBL" id="JAKIKS010000099">
    <property type="protein sequence ID" value="MCL1126652.1"/>
    <property type="molecule type" value="Genomic_DNA"/>
</dbReference>
<dbReference type="Pfam" id="PF13358">
    <property type="entry name" value="DDE_3"/>
    <property type="match status" value="1"/>
</dbReference>
<proteinExistence type="predicted"/>
<evidence type="ECO:0000313" key="4">
    <source>
        <dbReference type="Proteomes" id="UP001203423"/>
    </source>
</evidence>
<dbReference type="NCBIfam" id="NF033545">
    <property type="entry name" value="transpos_IS630"/>
    <property type="match status" value="1"/>
</dbReference>
<dbReference type="InterPro" id="IPR047655">
    <property type="entry name" value="Transpos_IS630-like"/>
</dbReference>
<keyword evidence="1" id="KW-0472">Membrane</keyword>
<keyword evidence="1" id="KW-0812">Transmembrane</keyword>
<dbReference type="Proteomes" id="UP001203423">
    <property type="component" value="Unassembled WGS sequence"/>
</dbReference>
<dbReference type="PANTHER" id="PTHR46564">
    <property type="entry name" value="TRANSPOSASE"/>
    <property type="match status" value="1"/>
</dbReference>
<evidence type="ECO:0000313" key="3">
    <source>
        <dbReference type="EMBL" id="MCL1126652.1"/>
    </source>
</evidence>
<comment type="caution">
    <text evidence="3">The sequence shown here is derived from an EMBL/GenBank/DDBJ whole genome shotgun (WGS) entry which is preliminary data.</text>
</comment>
<feature type="transmembrane region" description="Helical" evidence="1">
    <location>
        <begin position="50"/>
        <end position="69"/>
    </location>
</feature>
<evidence type="ECO:0000256" key="1">
    <source>
        <dbReference type="SAM" id="Phobius"/>
    </source>
</evidence>
<dbReference type="PANTHER" id="PTHR46564:SF1">
    <property type="entry name" value="TRANSPOSASE"/>
    <property type="match status" value="1"/>
</dbReference>
<organism evidence="3 4">
    <name type="scientific">Shewanella surugensis</name>
    <dbReference type="NCBI Taxonomy" id="212020"/>
    <lineage>
        <taxon>Bacteria</taxon>
        <taxon>Pseudomonadati</taxon>
        <taxon>Pseudomonadota</taxon>
        <taxon>Gammaproteobacteria</taxon>
        <taxon>Alteromonadales</taxon>
        <taxon>Shewanellaceae</taxon>
        <taxon>Shewanella</taxon>
    </lineage>
</organism>
<sequence length="161" mass="18642">MCQYENQGKEIIYLDESGFAQSMPREYGYSEKGTRCYGTHNWQARERVNVIGAIVGMTFFSLSLFSSYINSDVFYAWLTQDLLPKVKTGAVIVMDNATFHKRSDMLEAITVRGCIAEFRPPYSPDLNPIEKKWAQVKSVRRKLRCSIDELFTEHVDYRNLC</sequence>
<keyword evidence="1" id="KW-1133">Transmembrane helix</keyword>
<evidence type="ECO:0000259" key="2">
    <source>
        <dbReference type="Pfam" id="PF13358"/>
    </source>
</evidence>
<dbReference type="InterPro" id="IPR036397">
    <property type="entry name" value="RNaseH_sf"/>
</dbReference>
<keyword evidence="4" id="KW-1185">Reference proteome</keyword>